<name>A0A9P1H0J5_9PEZI</name>
<organism evidence="1 2">
    <name type="scientific">Parascedosporium putredinis</name>
    <dbReference type="NCBI Taxonomy" id="1442378"/>
    <lineage>
        <taxon>Eukaryota</taxon>
        <taxon>Fungi</taxon>
        <taxon>Dikarya</taxon>
        <taxon>Ascomycota</taxon>
        <taxon>Pezizomycotina</taxon>
        <taxon>Sordariomycetes</taxon>
        <taxon>Hypocreomycetidae</taxon>
        <taxon>Microascales</taxon>
        <taxon>Microascaceae</taxon>
        <taxon>Parascedosporium</taxon>
    </lineage>
</organism>
<dbReference type="OrthoDB" id="61870at2759"/>
<evidence type="ECO:0000313" key="1">
    <source>
        <dbReference type="EMBL" id="CAI4213203.1"/>
    </source>
</evidence>
<sequence>MVSTVVSVPEAPSRLLDLLTLHLPYSIPLLRRLQFDSSQRGAATTTARVLYTPASAAEAGPDAAEPPHFTAAYVDLAAGSETQVWIYSSLENGAQLAGDDRDTCVQQIADVVEEVRRMARDEPYRGRGYAKALATKILGESSQEYCRDGWCHADVAVDNASSAAVCTSLNGKQSWIVDWALLLV</sequence>
<dbReference type="EMBL" id="CALLCH030000007">
    <property type="protein sequence ID" value="CAI4213203.1"/>
    <property type="molecule type" value="Genomic_DNA"/>
</dbReference>
<dbReference type="Gene3D" id="3.40.630.30">
    <property type="match status" value="1"/>
</dbReference>
<accession>A0A9P1H0J5</accession>
<dbReference type="AlphaFoldDB" id="A0A9P1H0J5"/>
<reference evidence="1" key="1">
    <citation type="submission" date="2022-11" db="EMBL/GenBank/DDBJ databases">
        <authorList>
            <person name="Scott C."/>
            <person name="Bruce N."/>
        </authorList>
    </citation>
    <scope>NUCLEOTIDE SEQUENCE</scope>
</reference>
<proteinExistence type="predicted"/>
<dbReference type="Proteomes" id="UP000838763">
    <property type="component" value="Unassembled WGS sequence"/>
</dbReference>
<comment type="caution">
    <text evidence="1">The sequence shown here is derived from an EMBL/GenBank/DDBJ whole genome shotgun (WGS) entry which is preliminary data.</text>
</comment>
<gene>
    <name evidence="1" type="ORF">PPNO1_LOCUS2953</name>
</gene>
<keyword evidence="2" id="KW-1185">Reference proteome</keyword>
<evidence type="ECO:0000313" key="2">
    <source>
        <dbReference type="Proteomes" id="UP000838763"/>
    </source>
</evidence>
<protein>
    <submittedName>
        <fullName evidence="1">Uncharacterized protein</fullName>
    </submittedName>
</protein>